<accession>A0ABQ9WB05</accession>
<feature type="compositionally biased region" description="Gly residues" evidence="1">
    <location>
        <begin position="1"/>
        <end position="15"/>
    </location>
</feature>
<reference evidence="2 3" key="1">
    <citation type="submission" date="2023-05" db="EMBL/GenBank/DDBJ databases">
        <title>B98-5 Cell Line De Novo Hybrid Assembly: An Optical Mapping Approach.</title>
        <authorList>
            <person name="Kananen K."/>
            <person name="Auerbach J.A."/>
            <person name="Kautto E."/>
            <person name="Blachly J.S."/>
        </authorList>
    </citation>
    <scope>NUCLEOTIDE SEQUENCE [LARGE SCALE GENOMIC DNA]</scope>
    <source>
        <strain evidence="2">B95-8</strain>
        <tissue evidence="2">Cell line</tissue>
    </source>
</reference>
<dbReference type="EMBL" id="JASSZA010000001">
    <property type="protein sequence ID" value="KAK2118814.1"/>
    <property type="molecule type" value="Genomic_DNA"/>
</dbReference>
<dbReference type="Proteomes" id="UP001266305">
    <property type="component" value="Unassembled WGS sequence"/>
</dbReference>
<name>A0ABQ9WB05_SAGOE</name>
<protein>
    <submittedName>
        <fullName evidence="2">Uncharacterized protein</fullName>
    </submittedName>
</protein>
<keyword evidence="3" id="KW-1185">Reference proteome</keyword>
<feature type="region of interest" description="Disordered" evidence="1">
    <location>
        <begin position="59"/>
        <end position="192"/>
    </location>
</feature>
<gene>
    <name evidence="2" type="ORF">P7K49_000200</name>
</gene>
<sequence length="226" mass="23457">MEGRSRGGGGGGGRPGSAEERRGVSGATGGPGLLEPAAPGTLLLLSREHRPAWAPLAPCAVESPGGRRFLPRPALTSAHPGFAHPGLARPQSGASACRAPRLRPRSRPRPPAPRRPGPQGLPHLHARSPRVNPSVQDRDEYPTPVIFRVAAEEGGGSGKGSSVAAQREDTRAASGRRRGRGAGSGRRPPIPACQGAVANHVLPRAGPKYCPGCIQNWRVRFSNLGS</sequence>
<evidence type="ECO:0000313" key="2">
    <source>
        <dbReference type="EMBL" id="KAK2118814.1"/>
    </source>
</evidence>
<evidence type="ECO:0000256" key="1">
    <source>
        <dbReference type="SAM" id="MobiDB-lite"/>
    </source>
</evidence>
<comment type="caution">
    <text evidence="2">The sequence shown here is derived from an EMBL/GenBank/DDBJ whole genome shotgun (WGS) entry which is preliminary data.</text>
</comment>
<proteinExistence type="predicted"/>
<feature type="region of interest" description="Disordered" evidence="1">
    <location>
        <begin position="1"/>
        <end position="37"/>
    </location>
</feature>
<evidence type="ECO:0000313" key="3">
    <source>
        <dbReference type="Proteomes" id="UP001266305"/>
    </source>
</evidence>
<organism evidence="2 3">
    <name type="scientific">Saguinus oedipus</name>
    <name type="common">Cotton-top tamarin</name>
    <name type="synonym">Oedipomidas oedipus</name>
    <dbReference type="NCBI Taxonomy" id="9490"/>
    <lineage>
        <taxon>Eukaryota</taxon>
        <taxon>Metazoa</taxon>
        <taxon>Chordata</taxon>
        <taxon>Craniata</taxon>
        <taxon>Vertebrata</taxon>
        <taxon>Euteleostomi</taxon>
        <taxon>Mammalia</taxon>
        <taxon>Eutheria</taxon>
        <taxon>Euarchontoglires</taxon>
        <taxon>Primates</taxon>
        <taxon>Haplorrhini</taxon>
        <taxon>Platyrrhini</taxon>
        <taxon>Cebidae</taxon>
        <taxon>Callitrichinae</taxon>
        <taxon>Saguinus</taxon>
    </lineage>
</organism>